<evidence type="ECO:0000313" key="7">
    <source>
        <dbReference type="Proteomes" id="UP001446032"/>
    </source>
</evidence>
<reference evidence="6 7" key="1">
    <citation type="submission" date="2024-03" db="EMBL/GenBank/DDBJ databases">
        <title>Human intestinal bacterial collection.</title>
        <authorList>
            <person name="Pauvert C."/>
            <person name="Hitch T.C.A."/>
            <person name="Clavel T."/>
        </authorList>
    </citation>
    <scope>NUCLEOTIDE SEQUENCE [LARGE SCALE GENOMIC DNA]</scope>
    <source>
        <strain evidence="6 7">CLA-AA-H95</strain>
    </source>
</reference>
<evidence type="ECO:0000313" key="6">
    <source>
        <dbReference type="EMBL" id="MEQ2359146.1"/>
    </source>
</evidence>
<gene>
    <name evidence="6" type="ORF">WMO75_12585</name>
</gene>
<dbReference type="Pfam" id="PF13407">
    <property type="entry name" value="Peripla_BP_4"/>
    <property type="match status" value="1"/>
</dbReference>
<evidence type="ECO:0000256" key="4">
    <source>
        <dbReference type="SAM" id="MobiDB-lite"/>
    </source>
</evidence>
<comment type="subcellular location">
    <subcellularLocation>
        <location evidence="1">Cell envelope</location>
    </subcellularLocation>
</comment>
<proteinExistence type="inferred from homology"/>
<comment type="caution">
    <text evidence="6">The sequence shown here is derived from an EMBL/GenBank/DDBJ whole genome shotgun (WGS) entry which is preliminary data.</text>
</comment>
<sequence>MRKAAAAGIILAGAILVAGGLDKESGSENFVADVQANDETAQTEEETDSDPESEEEAALAAQIDTSAPVTKGSRIAVVSKSVDGEYWKALHSGMEDAIKDVNAAYGFTSDDQITMTFEGASDEQDVEKQVNTLDAVIAENPTVLCLSAGDEDSCQAQLEAARENDIAVVAFDSNVSDSDMIAVFRGTDNVYVGKMAGEKLSDAIGKSGKVAIFSAQEKTESSKKRVEGFKEALAECPDITVVQELYTDQVDDMKTAMEDALRRYPDLAGVFCTNADVSDLYLDIEKAEGTAPVMVGVDATTKQQDAVRNGSEAGIVSQSPYQLGYQTILAAVQLTVPYEKVSSGLEKFVYYDPVWIDTTNLDAPEYSSYLYGK</sequence>
<dbReference type="EMBL" id="JBBMEI010000041">
    <property type="protein sequence ID" value="MEQ2359146.1"/>
    <property type="molecule type" value="Genomic_DNA"/>
</dbReference>
<evidence type="ECO:0000256" key="2">
    <source>
        <dbReference type="ARBA" id="ARBA00007639"/>
    </source>
</evidence>
<dbReference type="Proteomes" id="UP001446032">
    <property type="component" value="Unassembled WGS sequence"/>
</dbReference>
<feature type="compositionally biased region" description="Acidic residues" evidence="4">
    <location>
        <begin position="41"/>
        <end position="56"/>
    </location>
</feature>
<evidence type="ECO:0000256" key="3">
    <source>
        <dbReference type="ARBA" id="ARBA00022729"/>
    </source>
</evidence>
<feature type="domain" description="Periplasmic binding protein" evidence="5">
    <location>
        <begin position="75"/>
        <end position="334"/>
    </location>
</feature>
<evidence type="ECO:0000259" key="5">
    <source>
        <dbReference type="Pfam" id="PF13407"/>
    </source>
</evidence>
<dbReference type="SUPFAM" id="SSF53822">
    <property type="entry name" value="Periplasmic binding protein-like I"/>
    <property type="match status" value="1"/>
</dbReference>
<feature type="region of interest" description="Disordered" evidence="4">
    <location>
        <begin position="34"/>
        <end position="56"/>
    </location>
</feature>
<comment type="similarity">
    <text evidence="2">Belongs to the bacterial solute-binding protein 2 family.</text>
</comment>
<dbReference type="Gene3D" id="3.40.50.2300">
    <property type="match status" value="2"/>
</dbReference>
<evidence type="ECO:0000256" key="1">
    <source>
        <dbReference type="ARBA" id="ARBA00004196"/>
    </source>
</evidence>
<dbReference type="InterPro" id="IPR025997">
    <property type="entry name" value="SBP_2_dom"/>
</dbReference>
<organism evidence="6 7">
    <name type="scientific">Blautia intestinihominis</name>
    <dbReference type="NCBI Taxonomy" id="3133152"/>
    <lineage>
        <taxon>Bacteria</taxon>
        <taxon>Bacillati</taxon>
        <taxon>Bacillota</taxon>
        <taxon>Clostridia</taxon>
        <taxon>Lachnospirales</taxon>
        <taxon>Lachnospiraceae</taxon>
        <taxon>Blautia</taxon>
    </lineage>
</organism>
<keyword evidence="3" id="KW-0732">Signal</keyword>
<protein>
    <submittedName>
        <fullName evidence="6">Substrate-binding domain-containing protein</fullName>
    </submittedName>
</protein>
<dbReference type="PANTHER" id="PTHR46847">
    <property type="entry name" value="D-ALLOSE-BINDING PERIPLASMIC PROTEIN-RELATED"/>
    <property type="match status" value="1"/>
</dbReference>
<name>A0ABV1AP65_9FIRM</name>
<dbReference type="InterPro" id="IPR028082">
    <property type="entry name" value="Peripla_BP_I"/>
</dbReference>
<dbReference type="RefSeq" id="WP_118698459.1">
    <property type="nucleotide sequence ID" value="NZ_JBBMEI010000041.1"/>
</dbReference>
<dbReference type="PANTHER" id="PTHR46847:SF1">
    <property type="entry name" value="D-ALLOSE-BINDING PERIPLASMIC PROTEIN-RELATED"/>
    <property type="match status" value="1"/>
</dbReference>
<accession>A0ABV1AP65</accession>
<keyword evidence="7" id="KW-1185">Reference proteome</keyword>